<evidence type="ECO:0000256" key="5">
    <source>
        <dbReference type="ARBA" id="ARBA00023125"/>
    </source>
</evidence>
<evidence type="ECO:0000256" key="4">
    <source>
        <dbReference type="ARBA" id="ARBA00023029"/>
    </source>
</evidence>
<dbReference type="InterPro" id="IPR049331">
    <property type="entry name" value="Top1B_N_bact"/>
</dbReference>
<dbReference type="EC" id="5.6.2.1" evidence="3"/>
<dbReference type="RefSeq" id="WP_263845085.1">
    <property type="nucleotide sequence ID" value="NZ_JALIEB010000010.1"/>
</dbReference>
<dbReference type="SUPFAM" id="SSF56349">
    <property type="entry name" value="DNA breaking-rejoining enzymes"/>
    <property type="match status" value="1"/>
</dbReference>
<comment type="similarity">
    <text evidence="2">Belongs to the type IB topoisomerase family.</text>
</comment>
<dbReference type="PRINTS" id="PR00416">
    <property type="entry name" value="EUTPISMRASEI"/>
</dbReference>
<keyword evidence="10" id="KW-1185">Reference proteome</keyword>
<evidence type="ECO:0000256" key="6">
    <source>
        <dbReference type="ARBA" id="ARBA00023235"/>
    </source>
</evidence>
<evidence type="ECO:0000259" key="7">
    <source>
        <dbReference type="Pfam" id="PF01028"/>
    </source>
</evidence>
<dbReference type="Pfam" id="PF21338">
    <property type="entry name" value="Top1B_N_bact"/>
    <property type="match status" value="1"/>
</dbReference>
<dbReference type="Gene3D" id="3.30.66.10">
    <property type="entry name" value="DNA topoisomerase I domain"/>
    <property type="match status" value="1"/>
</dbReference>
<evidence type="ECO:0000259" key="8">
    <source>
        <dbReference type="Pfam" id="PF21338"/>
    </source>
</evidence>
<evidence type="ECO:0000313" key="9">
    <source>
        <dbReference type="EMBL" id="MCV3272765.1"/>
    </source>
</evidence>
<evidence type="ECO:0000256" key="2">
    <source>
        <dbReference type="ARBA" id="ARBA00006645"/>
    </source>
</evidence>
<dbReference type="Pfam" id="PF01028">
    <property type="entry name" value="Topoisom_I"/>
    <property type="match status" value="1"/>
</dbReference>
<dbReference type="PROSITE" id="PS52038">
    <property type="entry name" value="TOPO_IB_2"/>
    <property type="match status" value="1"/>
</dbReference>
<feature type="domain" description="DNA topoisomerase IB N-terminal" evidence="8">
    <location>
        <begin position="22"/>
        <end position="70"/>
    </location>
</feature>
<keyword evidence="4" id="KW-0799">Topoisomerase</keyword>
<keyword evidence="6" id="KW-0413">Isomerase</keyword>
<protein>
    <recommendedName>
        <fullName evidence="3">DNA topoisomerase</fullName>
        <ecNumber evidence="3">5.6.2.1</ecNumber>
    </recommendedName>
</protein>
<evidence type="ECO:0000256" key="3">
    <source>
        <dbReference type="ARBA" id="ARBA00012891"/>
    </source>
</evidence>
<gene>
    <name evidence="9" type="ORF">MUB52_15130</name>
</gene>
<organism evidence="9 10">
    <name type="scientific">Roseobacter sinensis</name>
    <dbReference type="NCBI Taxonomy" id="2931391"/>
    <lineage>
        <taxon>Bacteria</taxon>
        <taxon>Pseudomonadati</taxon>
        <taxon>Pseudomonadota</taxon>
        <taxon>Alphaproteobacteria</taxon>
        <taxon>Rhodobacterales</taxon>
        <taxon>Roseobacteraceae</taxon>
        <taxon>Roseobacter</taxon>
    </lineage>
</organism>
<dbReference type="SUPFAM" id="SSF55869">
    <property type="entry name" value="DNA topoisomerase I domain"/>
    <property type="match status" value="1"/>
</dbReference>
<dbReference type="Gene3D" id="1.10.132.120">
    <property type="match status" value="1"/>
</dbReference>
<sequence>MPQLVYYPDDQPGISRRKCGRGFRYIGPDGTAIDDQTERQRLAALAVPPAYDDVWMCPLPNGHLLATGRDARQRKQYRYHPDWTSERAKTKFDMLADFGRRLPRIRRRVRRDLAGDAGAKRFALASAVTLIDRAALRVGSDEYVRENGSYGALTLRRRHVSLRGNRIKLDYTAKGGKRVRKQIADRTLARMLNKIGDLPGASLLTWLDDDGAPRTLSSQALNAYIASAAGRDEVTAKTFRTWAGTLAAFEVAQAGPTTIKELSNAAARRLHNTPSIARDSYIHPEVIALARGGRSIPDPVELRDLRAAEQHLLGLLDR</sequence>
<dbReference type="Proteomes" id="UP001208690">
    <property type="component" value="Unassembled WGS sequence"/>
</dbReference>
<keyword evidence="5" id="KW-0238">DNA-binding</keyword>
<dbReference type="InterPro" id="IPR001631">
    <property type="entry name" value="TopoI"/>
</dbReference>
<dbReference type="InterPro" id="IPR013500">
    <property type="entry name" value="TopoI_cat_euk"/>
</dbReference>
<comment type="catalytic activity">
    <reaction evidence="1">
        <text>ATP-independent breakage of single-stranded DNA, followed by passage and rejoining.</text>
        <dbReference type="EC" id="5.6.2.1"/>
    </reaction>
</comment>
<comment type="caution">
    <text evidence="9">The sequence shown here is derived from an EMBL/GenBank/DDBJ whole genome shotgun (WGS) entry which is preliminary data.</text>
</comment>
<proteinExistence type="inferred from homology"/>
<reference evidence="9 10" key="1">
    <citation type="submission" date="2022-04" db="EMBL/GenBank/DDBJ databases">
        <title>Roseobacter sp. WL0113 is a bacterium isolated from neritic sediment.</title>
        <authorList>
            <person name="Wang L."/>
            <person name="He W."/>
            <person name="Zhang D.-F."/>
        </authorList>
    </citation>
    <scope>NUCLEOTIDE SEQUENCE [LARGE SCALE GENOMIC DNA]</scope>
    <source>
        <strain evidence="9 10">WL0113</strain>
    </source>
</reference>
<evidence type="ECO:0000256" key="1">
    <source>
        <dbReference type="ARBA" id="ARBA00000213"/>
    </source>
</evidence>
<dbReference type="InterPro" id="IPR035447">
    <property type="entry name" value="DNA_topo_I_N_sf"/>
</dbReference>
<dbReference type="InterPro" id="IPR011010">
    <property type="entry name" value="DNA_brk_join_enz"/>
</dbReference>
<dbReference type="EMBL" id="JALIEB010000010">
    <property type="protein sequence ID" value="MCV3272765.1"/>
    <property type="molecule type" value="Genomic_DNA"/>
</dbReference>
<dbReference type="InterPro" id="IPR014711">
    <property type="entry name" value="TopoI_cat_a-hlx-sub_euk"/>
</dbReference>
<dbReference type="Gene3D" id="3.90.15.10">
    <property type="entry name" value="Topoisomerase I, Chain A, domain 3"/>
    <property type="match status" value="1"/>
</dbReference>
<feature type="domain" description="DNA topoisomerase I catalytic core eukaryotic-type" evidence="7">
    <location>
        <begin position="85"/>
        <end position="250"/>
    </location>
</feature>
<name>A0ABT3BGV2_9RHOB</name>
<accession>A0ABT3BGV2</accession>
<evidence type="ECO:0000313" key="10">
    <source>
        <dbReference type="Proteomes" id="UP001208690"/>
    </source>
</evidence>